<dbReference type="InterPro" id="IPR003660">
    <property type="entry name" value="HAMP_dom"/>
</dbReference>
<dbReference type="eggNOG" id="COG0840">
    <property type="taxonomic scope" value="Bacteria"/>
</dbReference>
<evidence type="ECO:0000256" key="1">
    <source>
        <dbReference type="ARBA" id="ARBA00004141"/>
    </source>
</evidence>
<dbReference type="GO" id="GO:0004888">
    <property type="term" value="F:transmembrane signaling receptor activity"/>
    <property type="evidence" value="ECO:0007669"/>
    <property type="project" value="InterPro"/>
</dbReference>
<reference evidence="11 12" key="1">
    <citation type="journal article" date="2003" name="J. Bacteriol.">
        <title>Complete genome sequence of the ammonia-oxidizing bacterium and obligate chemolithoautotroph Nitrosomonas europaea.</title>
        <authorList>
            <person name="Chain P."/>
            <person name="Lamerdin J."/>
            <person name="Larimer F."/>
            <person name="Regala W."/>
            <person name="Land M."/>
            <person name="Hauser L."/>
            <person name="Hooper A."/>
            <person name="Klotz M."/>
            <person name="Norton J."/>
            <person name="Sayavedra-Soto L."/>
            <person name="Arciero D."/>
            <person name="Hommes N."/>
            <person name="Whittaker M."/>
            <person name="Arp D."/>
        </authorList>
    </citation>
    <scope>NUCLEOTIDE SEQUENCE [LARGE SCALE GENOMIC DNA]</scope>
    <source>
        <strain evidence="12">ATCC 19718 / CIP 103999 / KCTC 2705 / NBRC 14298</strain>
    </source>
</reference>
<evidence type="ECO:0000313" key="12">
    <source>
        <dbReference type="Proteomes" id="UP000001416"/>
    </source>
</evidence>
<keyword evidence="3 8" id="KW-1133">Transmembrane helix</keyword>
<dbReference type="PhylomeDB" id="Q82V51"/>
<feature type="transmembrane region" description="Helical" evidence="8">
    <location>
        <begin position="26"/>
        <end position="44"/>
    </location>
</feature>
<dbReference type="Gene3D" id="1.10.287.950">
    <property type="entry name" value="Methyl-accepting chemotaxis protein"/>
    <property type="match status" value="1"/>
</dbReference>
<accession>Q82V51</accession>
<dbReference type="GO" id="GO:0016020">
    <property type="term" value="C:membrane"/>
    <property type="evidence" value="ECO:0007669"/>
    <property type="project" value="UniProtKB-SubCell"/>
</dbReference>
<dbReference type="PROSITE" id="PS50885">
    <property type="entry name" value="HAMP"/>
    <property type="match status" value="1"/>
</dbReference>
<dbReference type="InterPro" id="IPR004089">
    <property type="entry name" value="MCPsignal_dom"/>
</dbReference>
<proteinExistence type="inferred from homology"/>
<protein>
    <submittedName>
        <fullName evidence="11">Bacterial chemotaxis sensory transducer</fullName>
    </submittedName>
</protein>
<keyword evidence="5 7" id="KW-0807">Transducer</keyword>
<evidence type="ECO:0000256" key="5">
    <source>
        <dbReference type="ARBA" id="ARBA00023224"/>
    </source>
</evidence>
<dbReference type="CDD" id="cd11386">
    <property type="entry name" value="MCP_signal"/>
    <property type="match status" value="1"/>
</dbReference>
<dbReference type="PANTHER" id="PTHR32089:SF119">
    <property type="entry name" value="METHYL-ACCEPTING CHEMOTAXIS PROTEIN CTPL"/>
    <property type="match status" value="1"/>
</dbReference>
<dbReference type="OrthoDB" id="9177152at2"/>
<dbReference type="InterPro" id="IPR004090">
    <property type="entry name" value="Chemotax_Me-accpt_rcpt"/>
</dbReference>
<evidence type="ECO:0000256" key="6">
    <source>
        <dbReference type="ARBA" id="ARBA00029447"/>
    </source>
</evidence>
<gene>
    <name evidence="11" type="primary">pilJ</name>
    <name evidence="11" type="ordered locus">NE1251</name>
</gene>
<keyword evidence="4 8" id="KW-0472">Membrane</keyword>
<evidence type="ECO:0000256" key="3">
    <source>
        <dbReference type="ARBA" id="ARBA00022989"/>
    </source>
</evidence>
<keyword evidence="12" id="KW-1185">Reference proteome</keyword>
<dbReference type="PRINTS" id="PR00260">
    <property type="entry name" value="CHEMTRNSDUCR"/>
</dbReference>
<evidence type="ECO:0000259" key="9">
    <source>
        <dbReference type="PROSITE" id="PS50111"/>
    </source>
</evidence>
<evidence type="ECO:0000256" key="7">
    <source>
        <dbReference type="PROSITE-ProRule" id="PRU00284"/>
    </source>
</evidence>
<dbReference type="Pfam" id="PF00015">
    <property type="entry name" value="MCPsignal"/>
    <property type="match status" value="1"/>
</dbReference>
<feature type="domain" description="Methyl-accepting transducer" evidence="9">
    <location>
        <begin position="414"/>
        <end position="650"/>
    </location>
</feature>
<evidence type="ECO:0000259" key="10">
    <source>
        <dbReference type="PROSITE" id="PS50885"/>
    </source>
</evidence>
<dbReference type="SMART" id="SM00283">
    <property type="entry name" value="MA"/>
    <property type="match status" value="1"/>
</dbReference>
<dbReference type="STRING" id="228410.NE1251"/>
<comment type="subcellular location">
    <subcellularLocation>
        <location evidence="1">Membrane</location>
        <topology evidence="1">Multi-pass membrane protein</topology>
    </subcellularLocation>
</comment>
<evidence type="ECO:0000313" key="11">
    <source>
        <dbReference type="EMBL" id="CAD85162.1"/>
    </source>
</evidence>
<dbReference type="GO" id="GO:0006935">
    <property type="term" value="P:chemotaxis"/>
    <property type="evidence" value="ECO:0007669"/>
    <property type="project" value="InterPro"/>
</dbReference>
<dbReference type="RefSeq" id="WP_011111836.1">
    <property type="nucleotide sequence ID" value="NC_004757.1"/>
</dbReference>
<keyword evidence="2 8" id="KW-0812">Transmembrane</keyword>
<dbReference type="GeneID" id="87104426"/>
<feature type="transmembrane region" description="Helical" evidence="8">
    <location>
        <begin position="322"/>
        <end position="342"/>
    </location>
</feature>
<dbReference type="AlphaFoldDB" id="Q82V51"/>
<dbReference type="GO" id="GO:0007165">
    <property type="term" value="P:signal transduction"/>
    <property type="evidence" value="ECO:0007669"/>
    <property type="project" value="UniProtKB-KW"/>
</dbReference>
<evidence type="ECO:0000256" key="8">
    <source>
        <dbReference type="SAM" id="Phobius"/>
    </source>
</evidence>
<feature type="domain" description="HAMP" evidence="10">
    <location>
        <begin position="358"/>
        <end position="409"/>
    </location>
</feature>
<dbReference type="KEGG" id="neu:NE1251"/>
<organism evidence="11 12">
    <name type="scientific">Nitrosomonas europaea (strain ATCC 19718 / CIP 103999 / KCTC 2705 / NBRC 14298)</name>
    <dbReference type="NCBI Taxonomy" id="228410"/>
    <lineage>
        <taxon>Bacteria</taxon>
        <taxon>Pseudomonadati</taxon>
        <taxon>Pseudomonadota</taxon>
        <taxon>Betaproteobacteria</taxon>
        <taxon>Nitrosomonadales</taxon>
        <taxon>Nitrosomonadaceae</taxon>
        <taxon>Nitrosomonas</taxon>
    </lineage>
</organism>
<dbReference type="Proteomes" id="UP000001416">
    <property type="component" value="Chromosome"/>
</dbReference>
<dbReference type="SUPFAM" id="SSF58104">
    <property type="entry name" value="Methyl-accepting chemotaxis protein (MCP) signaling domain"/>
    <property type="match status" value="1"/>
</dbReference>
<dbReference type="PROSITE" id="PS50111">
    <property type="entry name" value="CHEMOTAXIS_TRANSDUC_2"/>
    <property type="match status" value="1"/>
</dbReference>
<evidence type="ECO:0000256" key="2">
    <source>
        <dbReference type="ARBA" id="ARBA00022692"/>
    </source>
</evidence>
<dbReference type="HOGENOM" id="CLU_000445_107_27_4"/>
<name>Q82V51_NITEU</name>
<comment type="similarity">
    <text evidence="6">Belongs to the methyl-accepting chemotaxis (MCP) protein family.</text>
</comment>
<dbReference type="PANTHER" id="PTHR32089">
    <property type="entry name" value="METHYL-ACCEPTING CHEMOTAXIS PROTEIN MCPB"/>
    <property type="match status" value="1"/>
</dbReference>
<sequence length="686" mass="75068">MTGYNNANNMTVLLPVTRYLQIFRQSWFSGVLSVLFLSIALIMLRIDTQQARTHTASLEIVGRIHANIQHLTIVSPEALRGNEQAFVQLRNNLDQLNHYATLLQYGGEYQRETLPAIAELLPADLFKTFRNTLHIKENRARQILESREALVSLAEILKRVDLVNHGLQKKLQEFSVELTQTGHASNQAVAVETVKILVQFITGSVRSLIEGGFQVSSTADQQSVESEQITGMIQTLIKGRDWLYSTVQGNQLSSGTLSQIRVQFNALEDLLRVAQRLTPEVTGAWHAIHETFSASDSLSTLVSQIEQAITEHNNNAGMLTTVLFYLTAVLTIISGLVFIHLFSTSLRKHIHQGEQNVETTQKAILRLLDEMEIPAGGDLTARMSVTEDITGTIADSINLTIEALQELVRKVNHASSQVMSASHQAESISSDLLDATREQAGKIEDATVAVLGIAESLEAVSGSAEECADVARQTLHAAESGANAVQDAMAGMNEIRVYIQETSKRIKRLGESSQEIGEIVTLISDITEQTNILALNASIQATAAGDAGKGFSVIAQEIQRLAEHSAEATRQISTLIRNIRGDAQDTIIAMERSTAGVVEGARRANTTGSALEEIETVSKRLAQLVIRITEATHKQTRVSNKVAKSMEDILSITRQTSRGTQQNADSIKQITEHVTDLKSSVASFKV</sequence>
<dbReference type="EMBL" id="AL954747">
    <property type="protein sequence ID" value="CAD85162.1"/>
    <property type="molecule type" value="Genomic_DNA"/>
</dbReference>
<evidence type="ECO:0000256" key="4">
    <source>
        <dbReference type="ARBA" id="ARBA00023136"/>
    </source>
</evidence>